<keyword evidence="9" id="KW-1185">Reference proteome</keyword>
<dbReference type="InterPro" id="IPR051715">
    <property type="entry name" value="Intimin-Invasin_domain"/>
</dbReference>
<keyword evidence="4" id="KW-0732">Signal</keyword>
<feature type="compositionally biased region" description="Low complexity" evidence="6">
    <location>
        <begin position="588"/>
        <end position="599"/>
    </location>
</feature>
<dbReference type="Pfam" id="PF18884">
    <property type="entry name" value="TSP3_bac"/>
    <property type="match status" value="3"/>
</dbReference>
<feature type="compositionally biased region" description="Basic and acidic residues" evidence="6">
    <location>
        <begin position="619"/>
        <end position="634"/>
    </location>
</feature>
<evidence type="ECO:0000256" key="1">
    <source>
        <dbReference type="ARBA" id="ARBA00004613"/>
    </source>
</evidence>
<dbReference type="InterPro" id="IPR018392">
    <property type="entry name" value="LysM"/>
</dbReference>
<feature type="region of interest" description="Disordered" evidence="6">
    <location>
        <begin position="542"/>
        <end position="634"/>
    </location>
</feature>
<keyword evidence="3" id="KW-0964">Secreted</keyword>
<dbReference type="SUPFAM" id="SSF54106">
    <property type="entry name" value="LysM domain"/>
    <property type="match status" value="1"/>
</dbReference>
<dbReference type="RefSeq" id="WP_157798317.1">
    <property type="nucleotide sequence ID" value="NZ_PGGC01000202.1"/>
</dbReference>
<evidence type="ECO:0000256" key="6">
    <source>
        <dbReference type="SAM" id="MobiDB-lite"/>
    </source>
</evidence>
<evidence type="ECO:0000256" key="3">
    <source>
        <dbReference type="ARBA" id="ARBA00022525"/>
    </source>
</evidence>
<dbReference type="Proteomes" id="UP000235861">
    <property type="component" value="Unassembled WGS sequence"/>
</dbReference>
<reference evidence="8 9" key="1">
    <citation type="submission" date="2017-11" db="EMBL/GenBank/DDBJ databases">
        <title>Draft genome sequence of environmental isolate Aeromonas cavernicola sp. nov. MDC 2508.</title>
        <authorList>
            <person name="Colston S.M."/>
            <person name="Navarro A."/>
            <person name="Martinez-Murcia A.J."/>
            <person name="Graf J."/>
        </authorList>
    </citation>
    <scope>NUCLEOTIDE SEQUENCE [LARGE SCALE GENOMIC DNA]</scope>
    <source>
        <strain evidence="8 9">MDC 2508</strain>
    </source>
</reference>
<comment type="subcellular location">
    <subcellularLocation>
        <location evidence="1">Secreted</location>
    </subcellularLocation>
</comment>
<dbReference type="AlphaFoldDB" id="A0A2H9U0I7"/>
<comment type="similarity">
    <text evidence="2">Belongs to the intimin/invasin family.</text>
</comment>
<dbReference type="GO" id="GO:0009279">
    <property type="term" value="C:cell outer membrane"/>
    <property type="evidence" value="ECO:0007669"/>
    <property type="project" value="TreeGrafter"/>
</dbReference>
<dbReference type="CDD" id="cd00118">
    <property type="entry name" value="LysM"/>
    <property type="match status" value="1"/>
</dbReference>
<feature type="domain" description="LysM" evidence="7">
    <location>
        <begin position="45"/>
        <end position="90"/>
    </location>
</feature>
<evidence type="ECO:0000313" key="8">
    <source>
        <dbReference type="EMBL" id="PJG57531.1"/>
    </source>
</evidence>
<sequence>MFKRSRIYQLVWTYLFIGHNTALPVVYAANAILDTNNNSEQTSVKVYSIKEGDSLDSIAKAHGISVHMLLTINKSDVAINPIIIGQEINVPLHIALPDMAGNRTLKITDNKEQQKSIADYTAQHSSRIAGQMAQSQLAEQNETLADQIARQTYNNANSESIGAGYGAKQEIDFWKRQAISGFEAEANQYASELVGSGTAKAKIALDDDLNIADSSVDLLIPFAETKARMPFIQGGVRKSSNDNVTANIGVGQRHFLDEWMLGYNAFYDQDFTAKASRVGLGAEAWRDEFKLSSNAYMPVSSWQESDNIEDYSARAATGADLNIEQYWPSHPELSGSLKVEQYFGDNVDILGSHKLVKDPHALTVGLGYQPIPLVKFDASHTEASGGQHNNHIGVNLEWRLGESLNSMLDSTKVNKSLQGMRNDLVTRNNQIVLEYSKIQTLFASFERGQIAGFELTPLVLPLTVQSKYAIAEIIWQSPLFDKMGISAAQLHGADLRTLNLAALPAFEEGGNNTYGITAIVRDIKGNETSAYISFELQKTRIEGRNPNEDDDKDGLTNGREAELGTDPDKKDTDGDGIDDKTEVDNGTNPLDPNDPVVDPTGDRDGDGLTNGQENQLGTDPDKKDTDGDGIDDKT</sequence>
<dbReference type="PANTHER" id="PTHR39576">
    <property type="entry name" value="ATTACHING AND EFFACING PROTEIN HOMOLOG-RELATED-RELATED"/>
    <property type="match status" value="1"/>
</dbReference>
<dbReference type="Gene3D" id="2.40.160.160">
    <property type="entry name" value="Inverse autotransporter, beta-domain"/>
    <property type="match status" value="1"/>
</dbReference>
<proteinExistence type="inferred from homology"/>
<dbReference type="InterPro" id="IPR036779">
    <property type="entry name" value="LysM_dom_sf"/>
</dbReference>
<evidence type="ECO:0000256" key="5">
    <source>
        <dbReference type="ARBA" id="ARBA00022837"/>
    </source>
</evidence>
<dbReference type="OrthoDB" id="8320584at2"/>
<gene>
    <name evidence="8" type="ORF">CUC53_17575</name>
</gene>
<dbReference type="Gene3D" id="3.10.350.10">
    <property type="entry name" value="LysM domain"/>
    <property type="match status" value="1"/>
</dbReference>
<dbReference type="InterPro" id="IPR024519">
    <property type="entry name" value="IAT_beta"/>
</dbReference>
<dbReference type="PANTHER" id="PTHR39576:SF2">
    <property type="entry name" value="ATTACHING AND EFFACING PROTEIN HOMOLOG-RELATED"/>
    <property type="match status" value="1"/>
</dbReference>
<organism evidence="8 9">
    <name type="scientific">Aeromonas cavernicola</name>
    <dbReference type="NCBI Taxonomy" id="1006623"/>
    <lineage>
        <taxon>Bacteria</taxon>
        <taxon>Pseudomonadati</taxon>
        <taxon>Pseudomonadota</taxon>
        <taxon>Gammaproteobacteria</taxon>
        <taxon>Aeromonadales</taxon>
        <taxon>Aeromonadaceae</taxon>
        <taxon>Aeromonas</taxon>
    </lineage>
</organism>
<evidence type="ECO:0000313" key="9">
    <source>
        <dbReference type="Proteomes" id="UP000235861"/>
    </source>
</evidence>
<feature type="compositionally biased region" description="Basic and acidic residues" evidence="6">
    <location>
        <begin position="559"/>
        <end position="583"/>
    </location>
</feature>
<evidence type="ECO:0000256" key="4">
    <source>
        <dbReference type="ARBA" id="ARBA00022729"/>
    </source>
</evidence>
<dbReference type="Pfam" id="PF11924">
    <property type="entry name" value="IAT_beta"/>
    <property type="match status" value="1"/>
</dbReference>
<name>A0A2H9U0I7_9GAMM</name>
<feature type="non-terminal residue" evidence="8">
    <location>
        <position position="634"/>
    </location>
</feature>
<comment type="caution">
    <text evidence="8">The sequence shown here is derived from an EMBL/GenBank/DDBJ whole genome shotgun (WGS) entry which is preliminary data.</text>
</comment>
<dbReference type="SMART" id="SM00257">
    <property type="entry name" value="LysM"/>
    <property type="match status" value="1"/>
</dbReference>
<accession>A0A2H9U0I7</accession>
<protein>
    <recommendedName>
        <fullName evidence="7">LysM domain-containing protein</fullName>
    </recommendedName>
</protein>
<dbReference type="EMBL" id="PGGC01000202">
    <property type="protein sequence ID" value="PJG57531.1"/>
    <property type="molecule type" value="Genomic_DNA"/>
</dbReference>
<dbReference type="InterPro" id="IPR059100">
    <property type="entry name" value="TSP3_bac"/>
</dbReference>
<dbReference type="Pfam" id="PF01476">
    <property type="entry name" value="LysM"/>
    <property type="match status" value="1"/>
</dbReference>
<dbReference type="InterPro" id="IPR038177">
    <property type="entry name" value="IAT_beta_sf"/>
</dbReference>
<keyword evidence="5" id="KW-0106">Calcium</keyword>
<evidence type="ECO:0000259" key="7">
    <source>
        <dbReference type="PROSITE" id="PS51782"/>
    </source>
</evidence>
<dbReference type="PROSITE" id="PS51782">
    <property type="entry name" value="LYSM"/>
    <property type="match status" value="1"/>
</dbReference>
<evidence type="ECO:0000256" key="2">
    <source>
        <dbReference type="ARBA" id="ARBA00010116"/>
    </source>
</evidence>